<feature type="region of interest" description="Disordered" evidence="11">
    <location>
        <begin position="274"/>
        <end position="321"/>
    </location>
</feature>
<feature type="region of interest" description="Disordered" evidence="11">
    <location>
        <begin position="1228"/>
        <end position="1253"/>
    </location>
</feature>
<dbReference type="FunFam" id="1.25.40.10:FF:000020">
    <property type="entry name" value="Stress-induced phosphoprotein 1"/>
    <property type="match status" value="1"/>
</dbReference>
<feature type="non-terminal residue" evidence="15">
    <location>
        <position position="1392"/>
    </location>
</feature>
<evidence type="ECO:0000256" key="4">
    <source>
        <dbReference type="ARBA" id="ARBA00022490"/>
    </source>
</evidence>
<keyword evidence="6 10" id="KW-0802">TPR repeat</keyword>
<organism evidence="15 16">
    <name type="scientific">Acromyrmex charruanus</name>
    <dbReference type="NCBI Taxonomy" id="2715315"/>
    <lineage>
        <taxon>Eukaryota</taxon>
        <taxon>Metazoa</taxon>
        <taxon>Ecdysozoa</taxon>
        <taxon>Arthropoda</taxon>
        <taxon>Hexapoda</taxon>
        <taxon>Insecta</taxon>
        <taxon>Pterygota</taxon>
        <taxon>Neoptera</taxon>
        <taxon>Endopterygota</taxon>
        <taxon>Hymenoptera</taxon>
        <taxon>Apocrita</taxon>
        <taxon>Aculeata</taxon>
        <taxon>Formicoidea</taxon>
        <taxon>Formicidae</taxon>
        <taxon>Myrmicinae</taxon>
        <taxon>Acromyrmex</taxon>
    </lineage>
</organism>
<evidence type="ECO:0000313" key="16">
    <source>
        <dbReference type="Proteomes" id="UP000669903"/>
    </source>
</evidence>
<comment type="subcellular location">
    <subcellularLocation>
        <location evidence="2">Cytoplasm</location>
    </subcellularLocation>
    <subcellularLocation>
        <location evidence="1">Nucleus</location>
    </subcellularLocation>
</comment>
<comment type="function">
    <text evidence="9">Component of the integrator complex, a multiprotein complex that terminates RNA polymerase II (Pol II) transcription in the promoter-proximal region of genes. The integrator complex provides a quality checkpoint during transcription elongation by driving premature transcription termination of transcripts that are unfavorably configured for transcriptional elongation: the complex terminates transcription by (1) catalyzing dephosphorylation of the C-terminal domain (CTD) of Pol II subunit Polr2A/Rbp1 and Spt5, and (2) degrading the exiting nascent RNA transcript via endonuclease activity. The integrator complex is also involved in the 3'-end processing of the U7 snRNA, and also the spliceosomal snRNAs U1, U2, U4 and U5.</text>
</comment>
<evidence type="ECO:0000259" key="13">
    <source>
        <dbReference type="Pfam" id="PF10189"/>
    </source>
</evidence>
<dbReference type="PROSITE" id="PS50293">
    <property type="entry name" value="TPR_REGION"/>
    <property type="match status" value="1"/>
</dbReference>
<keyword evidence="7" id="KW-0539">Nucleus</keyword>
<gene>
    <name evidence="15" type="ORF">G6Z76_0005048</name>
</gene>
<dbReference type="SMART" id="SM00028">
    <property type="entry name" value="TPR"/>
    <property type="match status" value="3"/>
</dbReference>
<feature type="non-terminal residue" evidence="15">
    <location>
        <position position="1"/>
    </location>
</feature>
<dbReference type="InterPro" id="IPR019333">
    <property type="entry name" value="INTS3_N"/>
</dbReference>
<name>A0A836FUD5_9HYME</name>
<feature type="transmembrane region" description="Helical" evidence="12">
    <location>
        <begin position="215"/>
        <end position="239"/>
    </location>
</feature>
<dbReference type="Proteomes" id="UP000669903">
    <property type="component" value="Unassembled WGS sequence"/>
</dbReference>
<sequence>MAGAHLLHDDYVHSRKDSDDEAFNLKIINRLVNTLSRELSLESYWKIRNTVNESMSTQEAEVENLKQQGNACVREKKYQKAMIHYSQAIKLDPKNYSLYSNRSFTFLMLEQYRDALNDALITIRLKPDWSKGYFRKGEVELKLSSYNEALESYNKALSLQPNEPKILEAMNKASKSLIKDRRADQQIPWLGAGVGIILGVTVVIADYVFTNKPTLTHPLLMALLTMTIAMIGFGIAKGLRYFLKHQRKSVLIGGDFPHCLLESNELNDIYVKESTDTKKKERRAQAARGTGLRAEGSTGPRVTFTGRPRRSQRAMEQPKTPASRLFNTTCIENKDDLEEKLERCHSMLQNLITGLSEKEAHDTLNNAVCKDKTHEEVSLGLLVIILTEPQNAAKSYRDLTLITRDGLGIVLLHLNQLVLDKYLRLNDVTRSQLLWLLREMIRTSVTNVDNLCLTLLRHAAGGDISPKNLFLVDALLDIFQENRAWLDKFSFLVASIVYTYLRLIEDHNAPHLAGLRQKEVTFTTSLIKERMADCLAIGRDLVRLLQNVARIPEFEALWKDILLNPKSLCPNFNGVLQLLQTRTSRRFLQSRLTPEMERKLVFLTSNVRFGNHKRYQDWFQRQYLATPESQSLRCDLIRFIVGVIHPTNELLCSDIIPRWAVIGWLFTTCTSTVAASNAKLALFYDWLFFDPDKDNIMNIEPAILVMHNSMRSHPPVTATLLDFLCRIIPNFYPALTEKVRNGIFSSLRQILEKRVLPSLYPLFDSPKLDRELRSKIRETFKEFCLPPNTEMPGKMEELNKEHNPGTIIENITNSTTENNHVAQDPEPAFSDEEEESPLRIVTKVKVEEEEDEEDVPLSAVKLKNDQKNANCVVKKEDITSHLRLILEPEELRTSIETLHTETDNESRCQAMERIVQMVVEDEIDAETIPALASCISTILSPQITAQIFPSDNLNEEVLADSISTPLFVMFRNQFQLCKEEDNRRKLLARVLAEMQSIQSRIGYLLLYFLKVWGREEEKREGEPSNVLNDVKASVYKDFCAQREKKLDVCLVSDLKLCHEDNIFMLCYLVPDVYIGFQNVAVGNVQLLHLVVSTVDSCQLQDLVCQIMQGHLKMLKKESFTTLLTASLNWETFEQYCFWQLIFAHDFPIDYVLPVLPKLQFRNHAEALTSILFMLKQEKPTLDLLRQLLARQSVDGDMFVVATLRYWCRDYEEKLGELLANLLSTRYPATSPNKRKRSGAKQNQQSAGPPTGEQVLGHLDQLRQHCMSSSELQLYHSEGMQRALQQAQAASSDSLRKSYGDLFALAEVNEENEPPPPSSSARKHTTASSGGGGASGKGGHRKTGANTRERSNLKRPLPRYHIDSTSSSEEEEIVNPKQAKKRKKINPVGSDSD</sequence>
<dbReference type="InterPro" id="IPR045334">
    <property type="entry name" value="INTS3"/>
</dbReference>
<evidence type="ECO:0000256" key="2">
    <source>
        <dbReference type="ARBA" id="ARBA00004496"/>
    </source>
</evidence>
<keyword evidence="5" id="KW-0677">Repeat</keyword>
<protein>
    <recommendedName>
        <fullName evidence="8">SOSS complex subunit A homolog</fullName>
    </recommendedName>
</protein>
<evidence type="ECO:0000256" key="11">
    <source>
        <dbReference type="SAM" id="MobiDB-lite"/>
    </source>
</evidence>
<evidence type="ECO:0000256" key="6">
    <source>
        <dbReference type="ARBA" id="ARBA00022803"/>
    </source>
</evidence>
<dbReference type="PANTHER" id="PTHR13587:SF7">
    <property type="entry name" value="INTEGRATOR COMPLEX SUBUNIT 3"/>
    <property type="match status" value="1"/>
</dbReference>
<feature type="repeat" description="TPR" evidence="10">
    <location>
        <begin position="62"/>
        <end position="95"/>
    </location>
</feature>
<accession>A0A836FUD5</accession>
<reference evidence="15" key="1">
    <citation type="submission" date="2020-03" db="EMBL/GenBank/DDBJ databases">
        <title>Relaxed selection underlies rapid genomic changes in the transitions from sociality to social parasitism in ants.</title>
        <authorList>
            <person name="Bi X."/>
        </authorList>
    </citation>
    <scope>NUCLEOTIDE SEQUENCE</scope>
    <source>
        <strain evidence="15">BGI-DK2014a</strain>
        <tissue evidence="15">Whole body</tissue>
    </source>
</reference>
<dbReference type="PROSITE" id="PS50005">
    <property type="entry name" value="TPR"/>
    <property type="match status" value="2"/>
</dbReference>
<dbReference type="GO" id="GO:0005634">
    <property type="term" value="C:nucleus"/>
    <property type="evidence" value="ECO:0007669"/>
    <property type="project" value="UniProtKB-SubCell"/>
</dbReference>
<dbReference type="GO" id="GO:0005737">
    <property type="term" value="C:cytoplasm"/>
    <property type="evidence" value="ECO:0007669"/>
    <property type="project" value="UniProtKB-SubCell"/>
</dbReference>
<evidence type="ECO:0000313" key="15">
    <source>
        <dbReference type="EMBL" id="KAG5345132.1"/>
    </source>
</evidence>
<keyword evidence="12" id="KW-1133">Transmembrane helix</keyword>
<evidence type="ECO:0000256" key="5">
    <source>
        <dbReference type="ARBA" id="ARBA00022737"/>
    </source>
</evidence>
<evidence type="ECO:0000256" key="10">
    <source>
        <dbReference type="PROSITE-ProRule" id="PRU00339"/>
    </source>
</evidence>
<keyword evidence="16" id="KW-1185">Reference proteome</keyword>
<comment type="caution">
    <text evidence="15">The sequence shown here is derived from an EMBL/GenBank/DDBJ whole genome shotgun (WGS) entry which is preliminary data.</text>
</comment>
<feature type="domain" description="Ints3-like C-terminal" evidence="14">
    <location>
        <begin position="895"/>
        <end position="1305"/>
    </location>
</feature>
<dbReference type="Pfam" id="PF24566">
    <property type="entry name" value="HEAT_Ints3_C"/>
    <property type="match status" value="1"/>
</dbReference>
<evidence type="ECO:0000256" key="12">
    <source>
        <dbReference type="SAM" id="Phobius"/>
    </source>
</evidence>
<comment type="similarity">
    <text evidence="3">Belongs to the Integrator subunit 3 family.</text>
</comment>
<feature type="transmembrane region" description="Helical" evidence="12">
    <location>
        <begin position="187"/>
        <end position="209"/>
    </location>
</feature>
<keyword evidence="4" id="KW-0963">Cytoplasm</keyword>
<proteinExistence type="inferred from homology"/>
<feature type="repeat" description="TPR" evidence="10">
    <location>
        <begin position="130"/>
        <end position="163"/>
    </location>
</feature>
<evidence type="ECO:0000256" key="1">
    <source>
        <dbReference type="ARBA" id="ARBA00004123"/>
    </source>
</evidence>
<evidence type="ECO:0000256" key="7">
    <source>
        <dbReference type="ARBA" id="ARBA00023242"/>
    </source>
</evidence>
<keyword evidence="12" id="KW-0812">Transmembrane</keyword>
<dbReference type="InterPro" id="IPR011990">
    <property type="entry name" value="TPR-like_helical_dom_sf"/>
</dbReference>
<dbReference type="SUPFAM" id="SSF48452">
    <property type="entry name" value="TPR-like"/>
    <property type="match status" value="1"/>
</dbReference>
<dbReference type="PANTHER" id="PTHR13587">
    <property type="entry name" value="INTEGRATOR COMPLEX SUBUNIT 3"/>
    <property type="match status" value="1"/>
</dbReference>
<dbReference type="Pfam" id="PF13181">
    <property type="entry name" value="TPR_8"/>
    <property type="match status" value="2"/>
</dbReference>
<evidence type="ECO:0000256" key="9">
    <source>
        <dbReference type="ARBA" id="ARBA00054331"/>
    </source>
</evidence>
<evidence type="ECO:0000256" key="8">
    <source>
        <dbReference type="ARBA" id="ARBA00032741"/>
    </source>
</evidence>
<evidence type="ECO:0000259" key="14">
    <source>
        <dbReference type="Pfam" id="PF24566"/>
    </source>
</evidence>
<feature type="region of interest" description="Disordered" evidence="11">
    <location>
        <begin position="1309"/>
        <end position="1392"/>
    </location>
</feature>
<dbReference type="Pfam" id="PF10189">
    <property type="entry name" value="Ints3_N"/>
    <property type="match status" value="1"/>
</dbReference>
<dbReference type="InterPro" id="IPR019734">
    <property type="entry name" value="TPR_rpt"/>
</dbReference>
<dbReference type="Gene3D" id="1.25.40.10">
    <property type="entry name" value="Tetratricopeptide repeat domain"/>
    <property type="match status" value="1"/>
</dbReference>
<dbReference type="EMBL" id="JAANIC010002364">
    <property type="protein sequence ID" value="KAG5345132.1"/>
    <property type="molecule type" value="Genomic_DNA"/>
</dbReference>
<keyword evidence="12" id="KW-0472">Membrane</keyword>
<feature type="region of interest" description="Disordered" evidence="11">
    <location>
        <begin position="817"/>
        <end position="836"/>
    </location>
</feature>
<evidence type="ECO:0000256" key="3">
    <source>
        <dbReference type="ARBA" id="ARBA00006130"/>
    </source>
</evidence>
<dbReference type="InterPro" id="IPR056518">
    <property type="entry name" value="HEAT_Ints3_C"/>
</dbReference>
<feature type="domain" description="Integrator complex subunit 3 N-terminal" evidence="13">
    <location>
        <begin position="372"/>
        <end position="778"/>
    </location>
</feature>